<feature type="domain" description="Phage tail collar" evidence="1">
    <location>
        <begin position="7"/>
        <end position="62"/>
    </location>
</feature>
<dbReference type="InterPro" id="IPR011083">
    <property type="entry name" value="Phage_tail_collar_dom"/>
</dbReference>
<sequence length="199" mass="20568">MDEFMAIIKIFAGNFAPRSFMFCNGQLLSIAQNTALFSLLGTTYGGNGTTTFGLPDLRGRTPIGPGQGPGLPTYNLGELAGTPTTTLNITHLPAHNHTAVLSNGISTPNAANAIGDASTPENNYLALSPKIGSGPNATQLKTYATPTAATNNIKSMAPGQASGTPTIGISGNNSAFSNMQPYLAINYIICSEGVYPSRN</sequence>
<protein>
    <submittedName>
        <fullName evidence="2">Phage tail protein</fullName>
    </submittedName>
</protein>
<name>A0ABW9J510_9SPHI</name>
<reference evidence="2 3" key="1">
    <citation type="submission" date="2024-12" db="EMBL/GenBank/DDBJ databases">
        <authorList>
            <person name="Hu S."/>
        </authorList>
    </citation>
    <scope>NUCLEOTIDE SEQUENCE [LARGE SCALE GENOMIC DNA]</scope>
    <source>
        <strain evidence="2 3">THG-T11</strain>
    </source>
</reference>
<evidence type="ECO:0000313" key="2">
    <source>
        <dbReference type="EMBL" id="MFN0255280.1"/>
    </source>
</evidence>
<organism evidence="2 3">
    <name type="scientific">Pedobacter ureilyticus</name>
    <dbReference type="NCBI Taxonomy" id="1393051"/>
    <lineage>
        <taxon>Bacteria</taxon>
        <taxon>Pseudomonadati</taxon>
        <taxon>Bacteroidota</taxon>
        <taxon>Sphingobacteriia</taxon>
        <taxon>Sphingobacteriales</taxon>
        <taxon>Sphingobacteriaceae</taxon>
        <taxon>Pedobacter</taxon>
    </lineage>
</organism>
<dbReference type="Proteomes" id="UP001517247">
    <property type="component" value="Unassembled WGS sequence"/>
</dbReference>
<gene>
    <name evidence="2" type="ORF">E6A44_006830</name>
</gene>
<dbReference type="InterPro" id="IPR037053">
    <property type="entry name" value="Phage_tail_collar_dom_sf"/>
</dbReference>
<accession>A0ABW9J510</accession>
<comment type="caution">
    <text evidence="2">The sequence shown here is derived from an EMBL/GenBank/DDBJ whole genome shotgun (WGS) entry which is preliminary data.</text>
</comment>
<evidence type="ECO:0000259" key="1">
    <source>
        <dbReference type="Pfam" id="PF07484"/>
    </source>
</evidence>
<dbReference type="Pfam" id="PF07484">
    <property type="entry name" value="Collar"/>
    <property type="match status" value="1"/>
</dbReference>
<dbReference type="SUPFAM" id="SSF88874">
    <property type="entry name" value="Receptor-binding domain of short tail fibre protein gp12"/>
    <property type="match status" value="1"/>
</dbReference>
<evidence type="ECO:0000313" key="3">
    <source>
        <dbReference type="Proteomes" id="UP001517247"/>
    </source>
</evidence>
<dbReference type="RefSeq" id="WP_138722393.1">
    <property type="nucleotide sequence ID" value="NZ_SSHJ02000005.1"/>
</dbReference>
<dbReference type="Gene3D" id="3.90.1340.10">
    <property type="entry name" value="Phage tail collar domain"/>
    <property type="match status" value="1"/>
</dbReference>
<dbReference type="EMBL" id="SSHJ02000005">
    <property type="protein sequence ID" value="MFN0255280.1"/>
    <property type="molecule type" value="Genomic_DNA"/>
</dbReference>
<keyword evidence="3" id="KW-1185">Reference proteome</keyword>
<proteinExistence type="predicted"/>